<name>A0A9W9F1K3_9EURO</name>
<sequence length="118" mass="13416">MDKPGPSSCKTCPESSTPPLADTTKGIWINGVGDNAHEALMIAYRKRLRIFVKTAHKPYDLVVTCVLLMANLLAPNVFRLRSDGLWDEWQPMRDLYARLWTGEEIGGPPWEEDEEEEE</sequence>
<dbReference type="EMBL" id="JAPMSZ010000009">
    <property type="protein sequence ID" value="KAJ5091917.1"/>
    <property type="molecule type" value="Genomic_DNA"/>
</dbReference>
<organism evidence="2 3">
    <name type="scientific">Penicillium alfredii</name>
    <dbReference type="NCBI Taxonomy" id="1506179"/>
    <lineage>
        <taxon>Eukaryota</taxon>
        <taxon>Fungi</taxon>
        <taxon>Dikarya</taxon>
        <taxon>Ascomycota</taxon>
        <taxon>Pezizomycotina</taxon>
        <taxon>Eurotiomycetes</taxon>
        <taxon>Eurotiomycetidae</taxon>
        <taxon>Eurotiales</taxon>
        <taxon>Aspergillaceae</taxon>
        <taxon>Penicillium</taxon>
    </lineage>
</organism>
<reference evidence="2" key="1">
    <citation type="submission" date="2022-11" db="EMBL/GenBank/DDBJ databases">
        <authorList>
            <person name="Petersen C."/>
        </authorList>
    </citation>
    <scope>NUCLEOTIDE SEQUENCE</scope>
    <source>
        <strain evidence="2">IBT 34128</strain>
    </source>
</reference>
<comment type="caution">
    <text evidence="2">The sequence shown here is derived from an EMBL/GenBank/DDBJ whole genome shotgun (WGS) entry which is preliminary data.</text>
</comment>
<gene>
    <name evidence="2" type="ORF">NUU61_006787</name>
</gene>
<accession>A0A9W9F1K3</accession>
<evidence type="ECO:0000256" key="1">
    <source>
        <dbReference type="SAM" id="MobiDB-lite"/>
    </source>
</evidence>
<protein>
    <submittedName>
        <fullName evidence="2">Uncharacterized protein</fullName>
    </submittedName>
</protein>
<keyword evidence="3" id="KW-1185">Reference proteome</keyword>
<dbReference type="Proteomes" id="UP001141434">
    <property type="component" value="Unassembled WGS sequence"/>
</dbReference>
<feature type="region of interest" description="Disordered" evidence="1">
    <location>
        <begin position="1"/>
        <end position="24"/>
    </location>
</feature>
<evidence type="ECO:0000313" key="3">
    <source>
        <dbReference type="Proteomes" id="UP001141434"/>
    </source>
</evidence>
<dbReference type="RefSeq" id="XP_056510114.1">
    <property type="nucleotide sequence ID" value="XM_056657314.1"/>
</dbReference>
<dbReference type="AlphaFoldDB" id="A0A9W9F1K3"/>
<dbReference type="GeneID" id="81396483"/>
<dbReference type="OrthoDB" id="2958217at2759"/>
<proteinExistence type="predicted"/>
<feature type="compositionally biased region" description="Polar residues" evidence="1">
    <location>
        <begin position="8"/>
        <end position="18"/>
    </location>
</feature>
<evidence type="ECO:0000313" key="2">
    <source>
        <dbReference type="EMBL" id="KAJ5091917.1"/>
    </source>
</evidence>
<reference evidence="2" key="2">
    <citation type="journal article" date="2023" name="IMA Fungus">
        <title>Comparative genomic study of the Penicillium genus elucidates a diverse pangenome and 15 lateral gene transfer events.</title>
        <authorList>
            <person name="Petersen C."/>
            <person name="Sorensen T."/>
            <person name="Nielsen M.R."/>
            <person name="Sondergaard T.E."/>
            <person name="Sorensen J.L."/>
            <person name="Fitzpatrick D.A."/>
            <person name="Frisvad J.C."/>
            <person name="Nielsen K.L."/>
        </authorList>
    </citation>
    <scope>NUCLEOTIDE SEQUENCE</scope>
    <source>
        <strain evidence="2">IBT 34128</strain>
    </source>
</reference>